<dbReference type="AlphaFoldDB" id="A0A7X6GW07"/>
<comment type="caution">
    <text evidence="2">The sequence shown here is derived from an EMBL/GenBank/DDBJ whole genome shotgun (WGS) entry which is preliminary data.</text>
</comment>
<organism evidence="2 3">
    <name type="scientific">Roseicyclus persicicus</name>
    <dbReference type="NCBI Taxonomy" id="2650661"/>
    <lineage>
        <taxon>Bacteria</taxon>
        <taxon>Pseudomonadati</taxon>
        <taxon>Pseudomonadota</taxon>
        <taxon>Alphaproteobacteria</taxon>
        <taxon>Rhodobacterales</taxon>
        <taxon>Roseobacteraceae</taxon>
        <taxon>Roseicyclus</taxon>
    </lineage>
</organism>
<name>A0A7X6GW07_9RHOB</name>
<accession>A0A7X6GW07</accession>
<gene>
    <name evidence="2" type="ORF">HCU73_02245</name>
</gene>
<feature type="transmembrane region" description="Helical" evidence="1">
    <location>
        <begin position="15"/>
        <end position="39"/>
    </location>
</feature>
<reference evidence="2 3" key="1">
    <citation type="submission" date="2020-04" db="EMBL/GenBank/DDBJ databases">
        <authorList>
            <person name="Yoon J."/>
        </authorList>
    </citation>
    <scope>NUCLEOTIDE SEQUENCE [LARGE SCALE GENOMIC DNA]</scope>
    <source>
        <strain evidence="2 3">KMU-115</strain>
    </source>
</reference>
<evidence type="ECO:0000313" key="3">
    <source>
        <dbReference type="Proteomes" id="UP000526408"/>
    </source>
</evidence>
<sequence length="190" mass="21536">MLTRLLRRYWADTRAAVALETVIILPVLAWILVGSFVFFDAFRTYNSSIKATYAVADVLSRQTNTVFAYDIEGMQVIFDHLVRNSGDTRMRVTQINYSQPTDTYSVDWSYATNGEARLFTANLVDMDELFPVMANAERIILVETFIPYRPAFDIGLTLTTFRNFTFTRPRYAGQVPFDGSVTAPPVQVGS</sequence>
<keyword evidence="1" id="KW-0472">Membrane</keyword>
<dbReference type="Proteomes" id="UP000526408">
    <property type="component" value="Unassembled WGS sequence"/>
</dbReference>
<protein>
    <submittedName>
        <fullName evidence="2">Pilus assembly protein</fullName>
    </submittedName>
</protein>
<dbReference type="RefSeq" id="WP_168621766.1">
    <property type="nucleotide sequence ID" value="NZ_JAAZQQ010000001.1"/>
</dbReference>
<evidence type="ECO:0000313" key="2">
    <source>
        <dbReference type="EMBL" id="NKX43396.1"/>
    </source>
</evidence>
<keyword evidence="3" id="KW-1185">Reference proteome</keyword>
<keyword evidence="1" id="KW-0812">Transmembrane</keyword>
<keyword evidence="1" id="KW-1133">Transmembrane helix</keyword>
<evidence type="ECO:0000256" key="1">
    <source>
        <dbReference type="SAM" id="Phobius"/>
    </source>
</evidence>
<dbReference type="EMBL" id="JAAZQQ010000001">
    <property type="protein sequence ID" value="NKX43396.1"/>
    <property type="molecule type" value="Genomic_DNA"/>
</dbReference>
<proteinExistence type="predicted"/>